<comment type="subcellular location">
    <subcellularLocation>
        <location evidence="2 12 14">Cytoplasm</location>
    </subcellularLocation>
</comment>
<dbReference type="Pfam" id="PF00977">
    <property type="entry name" value="His_biosynth"/>
    <property type="match status" value="1"/>
</dbReference>
<dbReference type="SUPFAM" id="SSF51366">
    <property type="entry name" value="Ribulose-phoshate binding barrel"/>
    <property type="match status" value="1"/>
</dbReference>
<evidence type="ECO:0000256" key="7">
    <source>
        <dbReference type="ARBA" id="ARBA00022490"/>
    </source>
</evidence>
<dbReference type="InterPro" id="IPR013785">
    <property type="entry name" value="Aldolase_TIM"/>
</dbReference>
<dbReference type="EC" id="5.3.1.16" evidence="5 12"/>
<dbReference type="GO" id="GO:0000162">
    <property type="term" value="P:L-tryptophan biosynthetic process"/>
    <property type="evidence" value="ECO:0007669"/>
    <property type="project" value="TreeGrafter"/>
</dbReference>
<keyword evidence="9 12" id="KW-0368">Histidine biosynthesis</keyword>
<dbReference type="HAMAP" id="MF_01014">
    <property type="entry name" value="HisA"/>
    <property type="match status" value="1"/>
</dbReference>
<dbReference type="GO" id="GO:0005737">
    <property type="term" value="C:cytoplasm"/>
    <property type="evidence" value="ECO:0007669"/>
    <property type="project" value="UniProtKB-SubCell"/>
</dbReference>
<evidence type="ECO:0000313" key="16">
    <source>
        <dbReference type="Proteomes" id="UP000195437"/>
    </source>
</evidence>
<evidence type="ECO:0000256" key="11">
    <source>
        <dbReference type="ARBA" id="ARBA00030547"/>
    </source>
</evidence>
<dbReference type="NCBIfam" id="TIGR00007">
    <property type="entry name" value="1-(5-phosphoribosyl)-5-[(5-phosphoribosylamino)methylideneamino]imidazole-4-carboxamide isomerase"/>
    <property type="match status" value="1"/>
</dbReference>
<reference evidence="16" key="1">
    <citation type="submission" date="2017-05" db="EMBL/GenBank/DDBJ databases">
        <authorList>
            <person name="Sung H."/>
        </authorList>
    </citation>
    <scope>NUCLEOTIDE SEQUENCE [LARGE SCALE GENOMIC DNA]</scope>
    <source>
        <strain evidence="16">AR23208</strain>
    </source>
</reference>
<dbReference type="OrthoDB" id="9807749at2"/>
<keyword evidence="16" id="KW-1185">Reference proteome</keyword>
<sequence length="246" mass="26112">MSEFLLYPAIDLRGGQAVRLYKGDYDQMTVYDRDPAAVARRFREAGAQFLHVVDLDGAKEGSQQNRPVIEEIVKAFGLPVQVGGGIRTGETLEALFSFGVERAILGTAAVNQPDFVRAALQEYGEKIAIGIDAKDGMVAVNGWLETSDVTAVELGRELKGAGASRVIFTDIARDGTLTGPNIPAIVEMAEKTGLGVIASGGIKETNDLVELAKYKGRGVIGSIIGKAIYNGNIELAAAIREVTPSC</sequence>
<feature type="active site" description="Proton acceptor" evidence="12">
    <location>
        <position position="11"/>
    </location>
</feature>
<name>A0A1Y0ILN3_9BACL</name>
<dbReference type="InterPro" id="IPR006063">
    <property type="entry name" value="HisA_bact_arch"/>
</dbReference>
<comment type="catalytic activity">
    <reaction evidence="1 12 14">
        <text>1-(5-phospho-beta-D-ribosyl)-5-[(5-phospho-beta-D-ribosylamino)methylideneamino]imidazole-4-carboxamide = 5-[(5-phospho-1-deoxy-D-ribulos-1-ylimino)methylamino]-1-(5-phospho-beta-D-ribosyl)imidazole-4-carboxamide</text>
        <dbReference type="Rhea" id="RHEA:15469"/>
        <dbReference type="ChEBI" id="CHEBI:58435"/>
        <dbReference type="ChEBI" id="CHEBI:58525"/>
        <dbReference type="EC" id="5.3.1.16"/>
    </reaction>
</comment>
<organism evidence="15 16">
    <name type="scientific">Tumebacillus avium</name>
    <dbReference type="NCBI Taxonomy" id="1903704"/>
    <lineage>
        <taxon>Bacteria</taxon>
        <taxon>Bacillati</taxon>
        <taxon>Bacillota</taxon>
        <taxon>Bacilli</taxon>
        <taxon>Bacillales</taxon>
        <taxon>Alicyclobacillaceae</taxon>
        <taxon>Tumebacillus</taxon>
    </lineage>
</organism>
<evidence type="ECO:0000256" key="9">
    <source>
        <dbReference type="ARBA" id="ARBA00023102"/>
    </source>
</evidence>
<dbReference type="EMBL" id="CP021434">
    <property type="protein sequence ID" value="ARU61417.1"/>
    <property type="molecule type" value="Genomic_DNA"/>
</dbReference>
<evidence type="ECO:0000256" key="6">
    <source>
        <dbReference type="ARBA" id="ARBA00018464"/>
    </source>
</evidence>
<evidence type="ECO:0000313" key="15">
    <source>
        <dbReference type="EMBL" id="ARU61417.1"/>
    </source>
</evidence>
<dbReference type="UniPathway" id="UPA00031">
    <property type="reaction ID" value="UER00009"/>
</dbReference>
<dbReference type="PANTHER" id="PTHR43090:SF2">
    <property type="entry name" value="1-(5-PHOSPHORIBOSYL)-5-[(5-PHOSPHORIBOSYLAMINO)METHYLIDENEAMINO] IMIDAZOLE-4-CARBOXAMIDE ISOMERASE"/>
    <property type="match status" value="1"/>
</dbReference>
<dbReference type="RefSeq" id="WP_087456797.1">
    <property type="nucleotide sequence ID" value="NZ_CP021434.1"/>
</dbReference>
<feature type="active site" description="Proton donor" evidence="12">
    <location>
        <position position="132"/>
    </location>
</feature>
<dbReference type="PANTHER" id="PTHR43090">
    <property type="entry name" value="1-(5-PHOSPHORIBOSYL)-5-[(5-PHOSPHORIBOSYLAMINO)METHYLIDENEAMINO] IMIDAZOLE-4-CARBOXAMIDE ISOMERASE"/>
    <property type="match status" value="1"/>
</dbReference>
<evidence type="ECO:0000256" key="2">
    <source>
        <dbReference type="ARBA" id="ARBA00004496"/>
    </source>
</evidence>
<dbReference type="AlphaFoldDB" id="A0A1Y0ILN3"/>
<evidence type="ECO:0000256" key="12">
    <source>
        <dbReference type="HAMAP-Rule" id="MF_01014"/>
    </source>
</evidence>
<dbReference type="CDD" id="cd04732">
    <property type="entry name" value="HisA"/>
    <property type="match status" value="1"/>
</dbReference>
<evidence type="ECO:0000256" key="13">
    <source>
        <dbReference type="RuleBase" id="RU003657"/>
    </source>
</evidence>
<evidence type="ECO:0000256" key="1">
    <source>
        <dbReference type="ARBA" id="ARBA00000901"/>
    </source>
</evidence>
<accession>A0A1Y0ILN3</accession>
<evidence type="ECO:0000256" key="8">
    <source>
        <dbReference type="ARBA" id="ARBA00022605"/>
    </source>
</evidence>
<comment type="pathway">
    <text evidence="3 12 14">Amino-acid biosynthesis; L-histidine biosynthesis; L-histidine from 5-phospho-alpha-D-ribose 1-diphosphate: step 4/9.</text>
</comment>
<dbReference type="InterPro" id="IPR011060">
    <property type="entry name" value="RibuloseP-bd_barrel"/>
</dbReference>
<dbReference type="KEGG" id="tum:CBW65_10690"/>
<dbReference type="Gene3D" id="3.20.20.70">
    <property type="entry name" value="Aldolase class I"/>
    <property type="match status" value="1"/>
</dbReference>
<dbReference type="Proteomes" id="UP000195437">
    <property type="component" value="Chromosome"/>
</dbReference>
<dbReference type="InterPro" id="IPR006062">
    <property type="entry name" value="His_biosynth"/>
</dbReference>
<dbReference type="InterPro" id="IPR023016">
    <property type="entry name" value="HisA/PriA"/>
</dbReference>
<gene>
    <name evidence="12" type="primary">hisA</name>
    <name evidence="15" type="ORF">CBW65_10690</name>
</gene>
<proteinExistence type="inferred from homology"/>
<dbReference type="FunFam" id="3.20.20.70:FF:000009">
    <property type="entry name" value="1-(5-phosphoribosyl)-5-[(5-phosphoribosylamino)methylideneamino] imidazole-4-carboxamide isomerase"/>
    <property type="match status" value="1"/>
</dbReference>
<keyword evidence="10 12" id="KW-0413">Isomerase</keyword>
<protein>
    <recommendedName>
        <fullName evidence="6 12">1-(5-phosphoribosyl)-5-[(5-phosphoribosylamino)methylideneamino] imidazole-4-carboxamide isomerase</fullName>
        <ecNumber evidence="5 12">5.3.1.16</ecNumber>
    </recommendedName>
    <alternativeName>
        <fullName evidence="11 12">Phosphoribosylformimino-5-aminoimidazole carboxamide ribotide isomerase</fullName>
    </alternativeName>
</protein>
<evidence type="ECO:0000256" key="5">
    <source>
        <dbReference type="ARBA" id="ARBA00012550"/>
    </source>
</evidence>
<evidence type="ECO:0000256" key="14">
    <source>
        <dbReference type="RuleBase" id="RU003658"/>
    </source>
</evidence>
<evidence type="ECO:0000256" key="4">
    <source>
        <dbReference type="ARBA" id="ARBA00009667"/>
    </source>
</evidence>
<comment type="similarity">
    <text evidence="4 12 13">Belongs to the HisA/HisF family.</text>
</comment>
<dbReference type="GO" id="GO:0000105">
    <property type="term" value="P:L-histidine biosynthetic process"/>
    <property type="evidence" value="ECO:0007669"/>
    <property type="project" value="UniProtKB-UniRule"/>
</dbReference>
<evidence type="ECO:0000256" key="10">
    <source>
        <dbReference type="ARBA" id="ARBA00023235"/>
    </source>
</evidence>
<dbReference type="InterPro" id="IPR044524">
    <property type="entry name" value="Isoase_HisA-like"/>
</dbReference>
<keyword evidence="8 12" id="KW-0028">Amino-acid biosynthesis</keyword>
<keyword evidence="7 12" id="KW-0963">Cytoplasm</keyword>
<dbReference type="GO" id="GO:0003949">
    <property type="term" value="F:1-(5-phosphoribosyl)-5-[(5-phosphoribosylamino)methylideneamino]imidazole-4-carboxamide isomerase activity"/>
    <property type="evidence" value="ECO:0007669"/>
    <property type="project" value="UniProtKB-UniRule"/>
</dbReference>
<evidence type="ECO:0000256" key="3">
    <source>
        <dbReference type="ARBA" id="ARBA00005133"/>
    </source>
</evidence>